<dbReference type="RefSeq" id="WP_187082789.1">
    <property type="nucleotide sequence ID" value="NZ_JACORU010000006.1"/>
</dbReference>
<sequence>MRRLAAFLAASALLGAPVAHANTDAEVIDRLGELVGSIYVLQELADGWCSDYTRAEPMNPEALFSWAMTLASPLERARAEGRKAAILAGAKARAVQWVATEYRSLPPDGLLKRSCVANAGIFRTIRDAAEVELEDMEQQQRGSITPRAQR</sequence>
<accession>A0A923S394</accession>
<evidence type="ECO:0008006" key="4">
    <source>
        <dbReference type="Google" id="ProtNLM"/>
    </source>
</evidence>
<dbReference type="AlphaFoldDB" id="A0A923S394"/>
<dbReference type="Proteomes" id="UP000596827">
    <property type="component" value="Unassembled WGS sequence"/>
</dbReference>
<protein>
    <recommendedName>
        <fullName evidence="4">TIGR02301 family protein</fullName>
    </recommendedName>
</protein>
<evidence type="ECO:0000256" key="1">
    <source>
        <dbReference type="SAM" id="SignalP"/>
    </source>
</evidence>
<evidence type="ECO:0000313" key="3">
    <source>
        <dbReference type="Proteomes" id="UP000596827"/>
    </source>
</evidence>
<comment type="caution">
    <text evidence="2">The sequence shown here is derived from an EMBL/GenBank/DDBJ whole genome shotgun (WGS) entry which is preliminary data.</text>
</comment>
<dbReference type="EMBL" id="JACORU010000006">
    <property type="protein sequence ID" value="MBC5766309.1"/>
    <property type="molecule type" value="Genomic_DNA"/>
</dbReference>
<gene>
    <name evidence="2" type="ORF">H8R02_17710</name>
</gene>
<name>A0A923S394_9BURK</name>
<evidence type="ECO:0000313" key="2">
    <source>
        <dbReference type="EMBL" id="MBC5766309.1"/>
    </source>
</evidence>
<organism evidence="2 3">
    <name type="scientific">Ramlibacter albus</name>
    <dbReference type="NCBI Taxonomy" id="2079448"/>
    <lineage>
        <taxon>Bacteria</taxon>
        <taxon>Pseudomonadati</taxon>
        <taxon>Pseudomonadota</taxon>
        <taxon>Betaproteobacteria</taxon>
        <taxon>Burkholderiales</taxon>
        <taxon>Comamonadaceae</taxon>
        <taxon>Ramlibacter</taxon>
    </lineage>
</organism>
<reference evidence="2" key="1">
    <citation type="submission" date="2020-08" db="EMBL/GenBank/DDBJ databases">
        <title>Ramlibacter sp. GTP1 16S ribosomal RNA gene genome sequencing and assembly.</title>
        <authorList>
            <person name="Kang M."/>
        </authorList>
    </citation>
    <scope>NUCLEOTIDE SEQUENCE</scope>
    <source>
        <strain evidence="2">GTP1</strain>
    </source>
</reference>
<feature type="chain" id="PRO_5037573157" description="TIGR02301 family protein" evidence="1">
    <location>
        <begin position="22"/>
        <end position="150"/>
    </location>
</feature>
<keyword evidence="1" id="KW-0732">Signal</keyword>
<proteinExistence type="predicted"/>
<keyword evidence="3" id="KW-1185">Reference proteome</keyword>
<feature type="signal peptide" evidence="1">
    <location>
        <begin position="1"/>
        <end position="21"/>
    </location>
</feature>